<accession>A0A0K1Q0R8</accession>
<evidence type="ECO:0000313" key="6">
    <source>
        <dbReference type="Proteomes" id="UP000064967"/>
    </source>
</evidence>
<dbReference type="InterPro" id="IPR001789">
    <property type="entry name" value="Sig_transdc_resp-reg_receiver"/>
</dbReference>
<evidence type="ECO:0000256" key="3">
    <source>
        <dbReference type="SAM" id="MobiDB-lite"/>
    </source>
</evidence>
<name>A0A0K1Q0R8_9BACT</name>
<dbReference type="PROSITE" id="PS50110">
    <property type="entry name" value="RESPONSE_REGULATORY"/>
    <property type="match status" value="1"/>
</dbReference>
<dbReference type="STRING" id="1391654.AKJ09_06044"/>
<dbReference type="InterPro" id="IPR011006">
    <property type="entry name" value="CheY-like_superfamily"/>
</dbReference>
<feature type="region of interest" description="Disordered" evidence="3">
    <location>
        <begin position="1"/>
        <end position="24"/>
    </location>
</feature>
<dbReference type="Gene3D" id="3.40.50.2300">
    <property type="match status" value="1"/>
</dbReference>
<evidence type="ECO:0000256" key="2">
    <source>
        <dbReference type="PROSITE-ProRule" id="PRU00169"/>
    </source>
</evidence>
<dbReference type="PANTHER" id="PTHR44591">
    <property type="entry name" value="STRESS RESPONSE REGULATOR PROTEIN 1"/>
    <property type="match status" value="1"/>
</dbReference>
<evidence type="ECO:0000259" key="4">
    <source>
        <dbReference type="PROSITE" id="PS50110"/>
    </source>
</evidence>
<dbReference type="GO" id="GO:0000160">
    <property type="term" value="P:phosphorelay signal transduction system"/>
    <property type="evidence" value="ECO:0007669"/>
    <property type="project" value="InterPro"/>
</dbReference>
<dbReference type="EMBL" id="CP012333">
    <property type="protein sequence ID" value="AKU99380.1"/>
    <property type="molecule type" value="Genomic_DNA"/>
</dbReference>
<reference evidence="5 6" key="1">
    <citation type="submission" date="2015-08" db="EMBL/GenBank/DDBJ databases">
        <authorList>
            <person name="Babu N.S."/>
            <person name="Beckwith C.J."/>
            <person name="Beseler K.G."/>
            <person name="Brison A."/>
            <person name="Carone J.V."/>
            <person name="Caskin T.P."/>
            <person name="Diamond M."/>
            <person name="Durham M.E."/>
            <person name="Foxe J.M."/>
            <person name="Go M."/>
            <person name="Henderson B.A."/>
            <person name="Jones I.B."/>
            <person name="McGettigan J.A."/>
            <person name="Micheletti S.J."/>
            <person name="Nasrallah M.E."/>
            <person name="Ortiz D."/>
            <person name="Piller C.R."/>
            <person name="Privatt S.R."/>
            <person name="Schneider S.L."/>
            <person name="Sharp S."/>
            <person name="Smith T.C."/>
            <person name="Stanton J.D."/>
            <person name="Ullery H.E."/>
            <person name="Wilson R.J."/>
            <person name="Serrano M.G."/>
            <person name="Buck G."/>
            <person name="Lee V."/>
            <person name="Wang Y."/>
            <person name="Carvalho R."/>
            <person name="Voegtly L."/>
            <person name="Shi R."/>
            <person name="Duckworth R."/>
            <person name="Johnson A."/>
            <person name="Loviza R."/>
            <person name="Walstead R."/>
            <person name="Shah Z."/>
            <person name="Kiflezghi M."/>
            <person name="Wade K."/>
            <person name="Ball S.L."/>
            <person name="Bradley K.W."/>
            <person name="Asai D.J."/>
            <person name="Bowman C.A."/>
            <person name="Russell D.A."/>
            <person name="Pope W.H."/>
            <person name="Jacobs-Sera D."/>
            <person name="Hendrix R.W."/>
            <person name="Hatfull G.F."/>
        </authorList>
    </citation>
    <scope>NUCLEOTIDE SEQUENCE [LARGE SCALE GENOMIC DNA]</scope>
    <source>
        <strain evidence="5 6">DSM 27648</strain>
    </source>
</reference>
<gene>
    <name evidence="5" type="ORF">AKJ09_06044</name>
</gene>
<protein>
    <submittedName>
        <fullName evidence="5">Response regulator receiver protein</fullName>
    </submittedName>
</protein>
<dbReference type="SMART" id="SM00448">
    <property type="entry name" value="REC"/>
    <property type="match status" value="1"/>
</dbReference>
<dbReference type="SUPFAM" id="SSF52172">
    <property type="entry name" value="CheY-like"/>
    <property type="match status" value="1"/>
</dbReference>
<dbReference type="CDD" id="cd00156">
    <property type="entry name" value="REC"/>
    <property type="match status" value="1"/>
</dbReference>
<dbReference type="PATRIC" id="fig|1391654.3.peg.6132"/>
<dbReference type="Pfam" id="PF00072">
    <property type="entry name" value="Response_reg"/>
    <property type="match status" value="1"/>
</dbReference>
<feature type="domain" description="Response regulatory" evidence="4">
    <location>
        <begin position="26"/>
        <end position="145"/>
    </location>
</feature>
<organism evidence="5 6">
    <name type="scientific">Labilithrix luteola</name>
    <dbReference type="NCBI Taxonomy" id="1391654"/>
    <lineage>
        <taxon>Bacteria</taxon>
        <taxon>Pseudomonadati</taxon>
        <taxon>Myxococcota</taxon>
        <taxon>Polyangia</taxon>
        <taxon>Polyangiales</taxon>
        <taxon>Labilitrichaceae</taxon>
        <taxon>Labilithrix</taxon>
    </lineage>
</organism>
<dbReference type="InterPro" id="IPR050595">
    <property type="entry name" value="Bact_response_regulator"/>
</dbReference>
<keyword evidence="1 2" id="KW-0597">Phosphoprotein</keyword>
<proteinExistence type="predicted"/>
<evidence type="ECO:0000313" key="5">
    <source>
        <dbReference type="EMBL" id="AKU99380.1"/>
    </source>
</evidence>
<dbReference type="PANTHER" id="PTHR44591:SF3">
    <property type="entry name" value="RESPONSE REGULATORY DOMAIN-CONTAINING PROTEIN"/>
    <property type="match status" value="1"/>
</dbReference>
<dbReference type="KEGG" id="llu:AKJ09_06044"/>
<dbReference type="Proteomes" id="UP000064967">
    <property type="component" value="Chromosome"/>
</dbReference>
<feature type="modified residue" description="4-aspartylphosphate" evidence="2">
    <location>
        <position position="82"/>
    </location>
</feature>
<dbReference type="AlphaFoldDB" id="A0A0K1Q0R8"/>
<keyword evidence="6" id="KW-1185">Reference proteome</keyword>
<sequence length="150" mass="16505">MEGEHPQDGSPRSPAPFDSTDASANGVLIVEDDDELRALVKLVLEESGYGVIAAQNGQDALRLLGEREQRDGAKEPDLILLDMRMPVMNGWEFARRYRENGHHAPIVVLTAAVHAAQFADEIKADGWLSKPFSLNELLDAVKSHLSHSPR</sequence>
<evidence type="ECO:0000256" key="1">
    <source>
        <dbReference type="ARBA" id="ARBA00022553"/>
    </source>
</evidence>